<dbReference type="Proteomes" id="UP000305709">
    <property type="component" value="Unassembled WGS sequence"/>
</dbReference>
<feature type="domain" description="Phospholipase/carboxylesterase/thioesterase" evidence="3">
    <location>
        <begin position="122"/>
        <end position="221"/>
    </location>
</feature>
<dbReference type="Pfam" id="PF02230">
    <property type="entry name" value="Abhydrolase_2"/>
    <property type="match status" value="1"/>
</dbReference>
<dbReference type="AlphaFoldDB" id="A0A5C4NC57"/>
<gene>
    <name evidence="4" type="ORF">FHG71_18870</name>
</gene>
<dbReference type="PANTHER" id="PTHR43037">
    <property type="entry name" value="UNNAMED PRODUCT-RELATED"/>
    <property type="match status" value="1"/>
</dbReference>
<dbReference type="SUPFAM" id="SSF53474">
    <property type="entry name" value="alpha/beta-Hydrolases"/>
    <property type="match status" value="1"/>
</dbReference>
<evidence type="ECO:0000313" key="5">
    <source>
        <dbReference type="Proteomes" id="UP000305709"/>
    </source>
</evidence>
<dbReference type="GO" id="GO:0016787">
    <property type="term" value="F:hydrolase activity"/>
    <property type="evidence" value="ECO:0007669"/>
    <property type="project" value="UniProtKB-KW"/>
</dbReference>
<name>A0A5C4NC57_9RHOB</name>
<protein>
    <submittedName>
        <fullName evidence="4">Phospholipase</fullName>
    </submittedName>
</protein>
<evidence type="ECO:0000256" key="2">
    <source>
        <dbReference type="ARBA" id="ARBA00022801"/>
    </source>
</evidence>
<keyword evidence="2" id="KW-0378">Hydrolase</keyword>
<keyword evidence="5" id="KW-1185">Reference proteome</keyword>
<accession>A0A5C4NC57</accession>
<comment type="caution">
    <text evidence="4">The sequence shown here is derived from an EMBL/GenBank/DDBJ whole genome shotgun (WGS) entry which is preliminary data.</text>
</comment>
<dbReference type="InterPro" id="IPR050955">
    <property type="entry name" value="Plant_Biomass_Hydrol_Est"/>
</dbReference>
<dbReference type="Gene3D" id="3.40.50.1820">
    <property type="entry name" value="alpha/beta hydrolase"/>
    <property type="match status" value="1"/>
</dbReference>
<dbReference type="InterPro" id="IPR003140">
    <property type="entry name" value="PLipase/COase/thioEstase"/>
</dbReference>
<evidence type="ECO:0000256" key="1">
    <source>
        <dbReference type="ARBA" id="ARBA00022729"/>
    </source>
</evidence>
<dbReference type="EMBL" id="VDFV01000045">
    <property type="protein sequence ID" value="TNC64001.1"/>
    <property type="molecule type" value="Genomic_DNA"/>
</dbReference>
<keyword evidence="1" id="KW-0732">Signal</keyword>
<dbReference type="PANTHER" id="PTHR43037:SF5">
    <property type="entry name" value="FERULOYL ESTERASE"/>
    <property type="match status" value="1"/>
</dbReference>
<sequence>MAQDREWLQGRLLARPAGANSPAVGRLKAGRHPLGLRPGRDGLLRVPASLRLPVPLLIILHGAGGTAVQSLSLVADRAERHGVLVLAPESEGSTWDVIRPGYGPDVSHIDRALGRIFASFEVDAERIAVGGFSDGASYALSLGITNGALFRDILALSPGFTAPTQAEDAPRIFISHGTEDRVLPIDRCSRRLAPALREAGYDLDYREFAGGHVVPTKMVDAAFARFLGETG</sequence>
<evidence type="ECO:0000259" key="3">
    <source>
        <dbReference type="Pfam" id="PF02230"/>
    </source>
</evidence>
<organism evidence="4 5">
    <name type="scientific">Rubellimicrobium roseum</name>
    <dbReference type="NCBI Taxonomy" id="687525"/>
    <lineage>
        <taxon>Bacteria</taxon>
        <taxon>Pseudomonadati</taxon>
        <taxon>Pseudomonadota</taxon>
        <taxon>Alphaproteobacteria</taxon>
        <taxon>Rhodobacterales</taxon>
        <taxon>Roseobacteraceae</taxon>
        <taxon>Rubellimicrobium</taxon>
    </lineage>
</organism>
<evidence type="ECO:0000313" key="4">
    <source>
        <dbReference type="EMBL" id="TNC64001.1"/>
    </source>
</evidence>
<reference evidence="4 5" key="1">
    <citation type="submission" date="2019-06" db="EMBL/GenBank/DDBJ databases">
        <authorList>
            <person name="Jiang L."/>
        </authorList>
    </citation>
    <scope>NUCLEOTIDE SEQUENCE [LARGE SCALE GENOMIC DNA]</scope>
    <source>
        <strain evidence="4 5">YIM 48858</strain>
    </source>
</reference>
<dbReference type="RefSeq" id="WP_139083254.1">
    <property type="nucleotide sequence ID" value="NZ_VDFV01000045.1"/>
</dbReference>
<dbReference type="InterPro" id="IPR029058">
    <property type="entry name" value="AB_hydrolase_fold"/>
</dbReference>
<proteinExistence type="predicted"/>
<dbReference type="OrthoDB" id="9805640at2"/>